<keyword evidence="5 9" id="KW-0798">TonB box</keyword>
<keyword evidence="7 8" id="KW-0998">Cell outer membrane</keyword>
<keyword evidence="4 8" id="KW-0812">Transmembrane</keyword>
<feature type="domain" description="TonB-dependent receptor plug" evidence="11">
    <location>
        <begin position="267"/>
        <end position="384"/>
    </location>
</feature>
<organism evidence="12 13">
    <name type="scientific">Paraflavitalea soli</name>
    <dbReference type="NCBI Taxonomy" id="2315862"/>
    <lineage>
        <taxon>Bacteria</taxon>
        <taxon>Pseudomonadati</taxon>
        <taxon>Bacteroidota</taxon>
        <taxon>Chitinophagia</taxon>
        <taxon>Chitinophagales</taxon>
        <taxon>Chitinophagaceae</taxon>
        <taxon>Paraflavitalea</taxon>
    </lineage>
</organism>
<evidence type="ECO:0000256" key="3">
    <source>
        <dbReference type="ARBA" id="ARBA00022452"/>
    </source>
</evidence>
<evidence type="ECO:0000256" key="6">
    <source>
        <dbReference type="ARBA" id="ARBA00023136"/>
    </source>
</evidence>
<protein>
    <submittedName>
        <fullName evidence="12">SusC/RagA family TonB-linked outer membrane protein</fullName>
    </submittedName>
</protein>
<dbReference type="Gene3D" id="2.40.170.20">
    <property type="entry name" value="TonB-dependent receptor, beta-barrel domain"/>
    <property type="match status" value="1"/>
</dbReference>
<dbReference type="InterPro" id="IPR023996">
    <property type="entry name" value="TonB-dep_OMP_SusC/RagA"/>
</dbReference>
<dbReference type="Gene3D" id="2.170.130.10">
    <property type="entry name" value="TonB-dependent receptor, plug domain"/>
    <property type="match status" value="1"/>
</dbReference>
<dbReference type="GO" id="GO:0009279">
    <property type="term" value="C:cell outer membrane"/>
    <property type="evidence" value="ECO:0007669"/>
    <property type="project" value="UniProtKB-SubCell"/>
</dbReference>
<keyword evidence="13" id="KW-1185">Reference proteome</keyword>
<dbReference type="EMBL" id="CP032157">
    <property type="protein sequence ID" value="AXY74163.1"/>
    <property type="molecule type" value="Genomic_DNA"/>
</dbReference>
<accession>A0A3B7MLJ2</accession>
<keyword evidence="2 8" id="KW-0813">Transport</keyword>
<dbReference type="SUPFAM" id="SSF49464">
    <property type="entry name" value="Carboxypeptidase regulatory domain-like"/>
    <property type="match status" value="1"/>
</dbReference>
<dbReference type="Proteomes" id="UP000263900">
    <property type="component" value="Chromosome"/>
</dbReference>
<dbReference type="SUPFAM" id="SSF56935">
    <property type="entry name" value="Porins"/>
    <property type="match status" value="1"/>
</dbReference>
<dbReference type="Pfam" id="PF13715">
    <property type="entry name" value="CarbopepD_reg_2"/>
    <property type="match status" value="1"/>
</dbReference>
<dbReference type="InterPro" id="IPR036942">
    <property type="entry name" value="Beta-barrel_TonB_sf"/>
</dbReference>
<dbReference type="Gene3D" id="2.60.40.1120">
    <property type="entry name" value="Carboxypeptidase-like, regulatory domain"/>
    <property type="match status" value="1"/>
</dbReference>
<dbReference type="OrthoDB" id="9768177at2"/>
<dbReference type="InterPro" id="IPR039426">
    <property type="entry name" value="TonB-dep_rcpt-like"/>
</dbReference>
<dbReference type="FunFam" id="2.170.130.10:FF:000008">
    <property type="entry name" value="SusC/RagA family TonB-linked outer membrane protein"/>
    <property type="match status" value="1"/>
</dbReference>
<dbReference type="InterPro" id="IPR000531">
    <property type="entry name" value="Beta-barrel_TonB"/>
</dbReference>
<dbReference type="NCBIfam" id="TIGR04057">
    <property type="entry name" value="SusC_RagA_signa"/>
    <property type="match status" value="1"/>
</dbReference>
<proteinExistence type="inferred from homology"/>
<dbReference type="InterPro" id="IPR008969">
    <property type="entry name" value="CarboxyPept-like_regulatory"/>
</dbReference>
<dbReference type="Pfam" id="PF00593">
    <property type="entry name" value="TonB_dep_Rec_b-barrel"/>
    <property type="match status" value="1"/>
</dbReference>
<evidence type="ECO:0000256" key="5">
    <source>
        <dbReference type="ARBA" id="ARBA00023077"/>
    </source>
</evidence>
<feature type="domain" description="TonB-dependent receptor-like beta-barrel" evidence="10">
    <location>
        <begin position="591"/>
        <end position="1125"/>
    </location>
</feature>
<evidence type="ECO:0000256" key="2">
    <source>
        <dbReference type="ARBA" id="ARBA00022448"/>
    </source>
</evidence>
<dbReference type="KEGG" id="pseg:D3H65_09330"/>
<evidence type="ECO:0000259" key="11">
    <source>
        <dbReference type="Pfam" id="PF07715"/>
    </source>
</evidence>
<name>A0A3B7MLJ2_9BACT</name>
<sequence length="1169" mass="127463">MKNTPWHRYVGTRLFHDRQQPFRCITKMLLVMKLTILLLTVAFLNVSATGLSQNVTISGKDMPLKKVFSLIEQQTGFVVFGPAYLFESKKPISLDVQNRPLADVLEMALKGQSLNFRIDHTGKTIFLSPARSPGTPADQPKEAITPPALISGTIRNPSGEPLADVSIRVKGTNTGTSTNGQGLFTLGNLPDNAVLQISSIGYEPMEVGIQHSPAGGYTAYAVNKTQASLIKATTGETVVVNITLELNTSKLDEVQVIAYGTQKAKYMTNAVSSVKARDIANVPVASVDALLQGRTAGVQVVQNSGAPGGAVTVRVRGTTSINAGNNPLYVVDGVPTESGDQSPLSLGTTTNSIASINPNDIESIEVLKDASASSLYGSRAANGVVLITTKRGKNGPPTINFNVYRGLQKDIVDNRPKKLNNLQYIELIEEQRANALSSGVTSLYAFVIPDSATNINTDWLGAVLRSSSISNYDLSIRGGNDKLRYALSGGYFDQEGIVVNTGFQRYNLRINTDYEATPRLKIGNSLSLSRSTFQRLPGEDNGRSVVRVSVYKAVVLPVYNGDGSYYVGDPAGYINPVMVANGDKMATGVNTVIGNVYAEYKVLKGLNFRTSWGIDFSGLKDDYYQTATNLSQASGAANYAQRLTTINENTLQYKGAVKDHHFNALVGYSVQQRRTETMRESAMNYSTGRITTLNAAGTLSGAYSYKSASGIESMFSRIGYDYNNKYLLELSLRNDGSSKFGKNNKYALFPAASIGWRLSDEAFLRDVKMLSDLKLRASIGKTGNDNIGDFQSQGVYSTNSNYNGYPGIAPNDLPNEDLKWETTTQYNAGLDASFFNERLSISVDAYIKKTKDLLLNVILPSSAGIKNTLQNVGSTENKGIELSIHSTNFSSRKFKWTTNFNISFNKNVITGLAGGGQEIILSNGTTGQGGSNPLSILKVGDAIGSFYGWHTSGVYAYSTDNKNGVRDLSSTGYLFRSGDEIFQDRNSDNIIDNNDRDIIGRALPKFTGGFDNSLSYKRFELNVFTQFSYGNELYNATRAMLENMYQFAAAGTRVLNRWRKEGDITDVPRADHGDPGNNRRASERWIEDGSYLRIKTVTLSYNLPVPLTKKMKIRSLRVYATARNLLTLTSYTGWDPEVSAFGASVTDLGIDYGNYPQYRTFILGATLGL</sequence>
<reference evidence="12 13" key="1">
    <citation type="submission" date="2018-09" db="EMBL/GenBank/DDBJ databases">
        <title>Genome sequencing of strain 6GH32-13.</title>
        <authorList>
            <person name="Weon H.-Y."/>
            <person name="Heo J."/>
            <person name="Kwon S.-W."/>
        </authorList>
    </citation>
    <scope>NUCLEOTIDE SEQUENCE [LARGE SCALE GENOMIC DNA]</scope>
    <source>
        <strain evidence="12 13">5GH32-13</strain>
    </source>
</reference>
<evidence type="ECO:0000313" key="12">
    <source>
        <dbReference type="EMBL" id="AXY74163.1"/>
    </source>
</evidence>
<evidence type="ECO:0000256" key="4">
    <source>
        <dbReference type="ARBA" id="ARBA00022692"/>
    </source>
</evidence>
<evidence type="ECO:0000256" key="1">
    <source>
        <dbReference type="ARBA" id="ARBA00004571"/>
    </source>
</evidence>
<keyword evidence="3 8" id="KW-1134">Transmembrane beta strand</keyword>
<dbReference type="AlphaFoldDB" id="A0A3B7MLJ2"/>
<comment type="similarity">
    <text evidence="8 9">Belongs to the TonB-dependent receptor family.</text>
</comment>
<dbReference type="Pfam" id="PF07715">
    <property type="entry name" value="Plug"/>
    <property type="match status" value="1"/>
</dbReference>
<dbReference type="InterPro" id="IPR023997">
    <property type="entry name" value="TonB-dep_OMP_SusC/RagA_CS"/>
</dbReference>
<gene>
    <name evidence="12" type="ORF">D3H65_09330</name>
</gene>
<dbReference type="InterPro" id="IPR037066">
    <property type="entry name" value="Plug_dom_sf"/>
</dbReference>
<evidence type="ECO:0000259" key="10">
    <source>
        <dbReference type="Pfam" id="PF00593"/>
    </source>
</evidence>
<dbReference type="NCBIfam" id="TIGR04056">
    <property type="entry name" value="OMP_RagA_SusC"/>
    <property type="match status" value="1"/>
</dbReference>
<evidence type="ECO:0000313" key="13">
    <source>
        <dbReference type="Proteomes" id="UP000263900"/>
    </source>
</evidence>
<evidence type="ECO:0000256" key="8">
    <source>
        <dbReference type="PROSITE-ProRule" id="PRU01360"/>
    </source>
</evidence>
<evidence type="ECO:0000256" key="9">
    <source>
        <dbReference type="RuleBase" id="RU003357"/>
    </source>
</evidence>
<comment type="subcellular location">
    <subcellularLocation>
        <location evidence="1 8">Cell outer membrane</location>
        <topology evidence="1 8">Multi-pass membrane protein</topology>
    </subcellularLocation>
</comment>
<evidence type="ECO:0000256" key="7">
    <source>
        <dbReference type="ARBA" id="ARBA00023237"/>
    </source>
</evidence>
<keyword evidence="6 8" id="KW-0472">Membrane</keyword>
<dbReference type="PROSITE" id="PS52016">
    <property type="entry name" value="TONB_DEPENDENT_REC_3"/>
    <property type="match status" value="1"/>
</dbReference>
<dbReference type="InterPro" id="IPR012910">
    <property type="entry name" value="Plug_dom"/>
</dbReference>